<dbReference type="InterPro" id="IPR001478">
    <property type="entry name" value="PDZ"/>
</dbReference>
<dbReference type="Pfam" id="PF19805">
    <property type="entry name" value="DUF6288"/>
    <property type="match status" value="1"/>
</dbReference>
<organism evidence="3 4">
    <name type="scientific">Haloferula helveola</name>
    <dbReference type="NCBI Taxonomy" id="490095"/>
    <lineage>
        <taxon>Bacteria</taxon>
        <taxon>Pseudomonadati</taxon>
        <taxon>Verrucomicrobiota</taxon>
        <taxon>Verrucomicrobiia</taxon>
        <taxon>Verrucomicrobiales</taxon>
        <taxon>Verrucomicrobiaceae</taxon>
        <taxon>Haloferula</taxon>
    </lineage>
</organism>
<dbReference type="SUPFAM" id="SSF48371">
    <property type="entry name" value="ARM repeat"/>
    <property type="match status" value="1"/>
</dbReference>
<reference evidence="3 4" key="1">
    <citation type="submission" date="2021-06" db="EMBL/GenBank/DDBJ databases">
        <title>Complete genome of Haloferula helveola possessing various polysaccharide degrading enzymes.</title>
        <authorList>
            <person name="Takami H."/>
            <person name="Huang C."/>
            <person name="Hamasaki K."/>
        </authorList>
    </citation>
    <scope>NUCLEOTIDE SEQUENCE [LARGE SCALE GENOMIC DNA]</scope>
    <source>
        <strain evidence="3 4">CN-1</strain>
    </source>
</reference>
<keyword evidence="1" id="KW-0732">Signal</keyword>
<dbReference type="InterPro" id="IPR016024">
    <property type="entry name" value="ARM-type_fold"/>
</dbReference>
<feature type="signal peptide" evidence="1">
    <location>
        <begin position="1"/>
        <end position="19"/>
    </location>
</feature>
<protein>
    <recommendedName>
        <fullName evidence="2">PDZ domain-containing protein</fullName>
    </recommendedName>
</protein>
<dbReference type="InterPro" id="IPR011989">
    <property type="entry name" value="ARM-like"/>
</dbReference>
<dbReference type="Proteomes" id="UP001374893">
    <property type="component" value="Chromosome"/>
</dbReference>
<evidence type="ECO:0000313" key="4">
    <source>
        <dbReference type="Proteomes" id="UP001374893"/>
    </source>
</evidence>
<dbReference type="RefSeq" id="WP_338685230.1">
    <property type="nucleotide sequence ID" value="NZ_AP024702.1"/>
</dbReference>
<accession>A0ABN6H5C4</accession>
<sequence length="1202" mass="132748">MSRIFLIGIFACATSVLHAAESYYKEPQLFSTAPSPEKSSYVLGRFGPVGMSIELVQPAFTMKVAGIEEGSPAAATGKLAKGQVIESINGEKLADIDPRIQLARILGKAEASDGLLKFAIRGESEPVVVKVPVLGAYSEGWPLDCPKSDKVVRDFADYLSKPDSDKGFSDIGMLFLLSTGDEKDLAVVREWARGLDPAKAPNYAWFLGYGGPGLCEYYLRTGDKDVLPTIQAWANEAVAGQYNDSWAGRGGVPKVTYGMGHLNAAATGVVTFLLLAKECGAEVPDHALLGALRHFYRYAGRGGNPYGDDRPEVGFVDNGKNGLLAFAMAAAVSLTPEGEESVYADARDIAAMQSFYTTTFMLHGHTGGGIGEIWRSAAMGLMHDRRPKQYRDFMDSRRWHYELSRRFDGSFGILGGAGYDKVDWGGGYGFAYTVPRKKLRIFGAPPTQYSKPYRLPERPWGTAADEEFLSLDPVAFADGTVPDFSGETIAEDSSMPLLRKLHGEGEVSDDMLRRYMHHPDHNIRFVAANKVLGVNSGYIGWRAPGGEMRKELMKEFLASKSVRVRRAMLAAIAETMRREHPEDLLTEDIFGLAIDALKNSDESWFIKDSALQVVGYAPADWVAPQVDLLLPFLKHEEAWLRNGALHALTPVVADPRCYEKVIPAVGELIRTNQRASVTLGMMGAMRAKINEAGPEPQMLAKEVLKETYTGYEGVTTAPGGQDISSTLDAHLEYIAGSLAEVPGGLDVLYEIARERYPNEILPYKDYFLNADPKEFGPKLKAAITPIIMDELIPAYVGKNRKKLEELAASKVQSPFPGGPDDAIDGLSGLYDRAGHDEYNWEMWVNLREAEWSYLTFDPIPSEQVPFDQLITRYREVTLPDGTADWFKPEFDAPGWKTGKSPFGQYNGKLPDPPVSKCSENCVGPICFGATPVNTLWDKEVLLMRGTFDIPPVKEGHRYRVQVNGGDHVGMGGGYAIYINGKLLIEQDSCTGRGGGEKPKGGYITQEFLDDFKGGKVTIAAKSFLRYNDKYKVKPTEKIPQGRISLHLEQMKLPPMGEDLLRKSATVVAMMSSEWQSKLDPESDEQDPDDNLFRWDGKFVANPAVEGEWKVIAEVSEIPEFDPEKKRNARRAPFSSIKLSEGGLTDDPAWLWSGDMLMDLTRYQALRMRVESIGGTEYLFVESGGFSTRNKPEWKSGWYVLAR</sequence>
<dbReference type="InterPro" id="IPR046255">
    <property type="entry name" value="DUF6288"/>
</dbReference>
<gene>
    <name evidence="3" type="ORF">HAHE_27640</name>
</gene>
<keyword evidence="4" id="KW-1185">Reference proteome</keyword>
<dbReference type="PROSITE" id="PS50106">
    <property type="entry name" value="PDZ"/>
    <property type="match status" value="1"/>
</dbReference>
<dbReference type="SUPFAM" id="SSF50156">
    <property type="entry name" value="PDZ domain-like"/>
    <property type="match status" value="1"/>
</dbReference>
<dbReference type="EMBL" id="AP024702">
    <property type="protein sequence ID" value="BCX48856.1"/>
    <property type="molecule type" value="Genomic_DNA"/>
</dbReference>
<dbReference type="Gene3D" id="1.25.10.10">
    <property type="entry name" value="Leucine-rich Repeat Variant"/>
    <property type="match status" value="1"/>
</dbReference>
<name>A0ABN6H5C4_9BACT</name>
<evidence type="ECO:0000259" key="2">
    <source>
        <dbReference type="PROSITE" id="PS50106"/>
    </source>
</evidence>
<feature type="chain" id="PRO_5046103124" description="PDZ domain-containing protein" evidence="1">
    <location>
        <begin position="20"/>
        <end position="1202"/>
    </location>
</feature>
<evidence type="ECO:0000256" key="1">
    <source>
        <dbReference type="SAM" id="SignalP"/>
    </source>
</evidence>
<dbReference type="InterPro" id="IPR036034">
    <property type="entry name" value="PDZ_sf"/>
</dbReference>
<feature type="domain" description="PDZ" evidence="2">
    <location>
        <begin position="47"/>
        <end position="96"/>
    </location>
</feature>
<proteinExistence type="predicted"/>
<evidence type="ECO:0000313" key="3">
    <source>
        <dbReference type="EMBL" id="BCX48856.1"/>
    </source>
</evidence>